<dbReference type="GO" id="GO:0005794">
    <property type="term" value="C:Golgi apparatus"/>
    <property type="evidence" value="ECO:0007669"/>
    <property type="project" value="TreeGrafter"/>
</dbReference>
<protein>
    <recommendedName>
        <fullName evidence="4">Golgin subfamily A member 4</fullName>
    </recommendedName>
</protein>
<proteinExistence type="predicted"/>
<sequence>MFKKLKDKLEEEFKQGPLKFPVSVQQLAQAISPSPSLNSLSDNNASSSVTYTSDPFNVSTDVFSIGDDDDSQDGSSKTLPLHSIDLTATSPSNMTQTRSRRSSLSSVTSEASSLFPIYENPSGQNYFQSDLESEMEDGMPSQLEKISKEQLYQSYKKVFNRYNKYKGRYVDLQRHYKELLHDNVKTKNVLQESQDKALRRIAELKEQCQLEQNAKAHLEESLRNDVEDRDHMINTLKTKISLLKGGSGNDGLLVDVGDGDGDKQGDSKGNAEEMEKLRLENENLQKEITDLKKLKETACHLIHRCDTTIEEATEDVNNENLKRKMSELKTEIQKMKTKNESLSHLLSRNVITEEDKKSQSSLDGSLLIDLTDSSHGDQKADEKDKKIEKLNNLLLKCKEKISSLTAEVKSKNLIIEDKNKRFKEVADELETNKKSVTSLKAEVQALRKREEENVLSVAENKLAIHKELETKEEQIRALTKELKTSENEFRKEKDDIIKKYEDKLKEMAEDFTRELRYKNEENEKLSENLNSISSSKGDSVKEWEEEFKKMLDIIKNGRSYENFLEVKAAEIEKAAFKLDERLSVMQKRLVDVIRTKQKELENSHRKVNELAEEREKIISETKAEHEGSLDKLNLEKTNLTKKVEELESALAETKNKYENEIQERAKALQEREKMEMDSAMMKEAIAALEAENTKMKMNCQSAETENKRLTEELCSQGERLKSAEGDSCLLEKVNKEKTEAEKKLRDYIEDYKKLEKENQGLEKNLNQKCDKLMKDLNDSKEKIKSLENDNKAKSSEVEGLKKSLAEATAKYEELLNERQRLQTELEEAREKLRLTGQ</sequence>
<feature type="coiled-coil region" evidence="1">
    <location>
        <begin position="380"/>
        <end position="528"/>
    </location>
</feature>
<evidence type="ECO:0000313" key="3">
    <source>
        <dbReference type="EMBL" id="KAL0277204.1"/>
    </source>
</evidence>
<feature type="coiled-coil region" evidence="1">
    <location>
        <begin position="267"/>
        <end position="345"/>
    </location>
</feature>
<dbReference type="GO" id="GO:0031267">
    <property type="term" value="F:small GTPase binding"/>
    <property type="evidence" value="ECO:0007669"/>
    <property type="project" value="TreeGrafter"/>
</dbReference>
<keyword evidence="1" id="KW-0175">Coiled coil</keyword>
<dbReference type="EMBL" id="JARGDH010000002">
    <property type="protein sequence ID" value="KAL0277204.1"/>
    <property type="molecule type" value="Genomic_DNA"/>
</dbReference>
<feature type="coiled-coil region" evidence="1">
    <location>
        <begin position="187"/>
        <end position="221"/>
    </location>
</feature>
<evidence type="ECO:0000256" key="1">
    <source>
        <dbReference type="SAM" id="Coils"/>
    </source>
</evidence>
<organism evidence="3">
    <name type="scientific">Menopon gallinae</name>
    <name type="common">poultry shaft louse</name>
    <dbReference type="NCBI Taxonomy" id="328185"/>
    <lineage>
        <taxon>Eukaryota</taxon>
        <taxon>Metazoa</taxon>
        <taxon>Ecdysozoa</taxon>
        <taxon>Arthropoda</taxon>
        <taxon>Hexapoda</taxon>
        <taxon>Insecta</taxon>
        <taxon>Pterygota</taxon>
        <taxon>Neoptera</taxon>
        <taxon>Paraneoptera</taxon>
        <taxon>Psocodea</taxon>
        <taxon>Troctomorpha</taxon>
        <taxon>Phthiraptera</taxon>
        <taxon>Amblycera</taxon>
        <taxon>Menoponidae</taxon>
        <taxon>Menopon</taxon>
    </lineage>
</organism>
<dbReference type="AlphaFoldDB" id="A0AAW2I4X1"/>
<evidence type="ECO:0000256" key="2">
    <source>
        <dbReference type="SAM" id="MobiDB-lite"/>
    </source>
</evidence>
<dbReference type="PANTHER" id="PTHR19327">
    <property type="entry name" value="GOLGIN"/>
    <property type="match status" value="1"/>
</dbReference>
<feature type="region of interest" description="Disordered" evidence="2">
    <location>
        <begin position="32"/>
        <end position="106"/>
    </location>
</feature>
<feature type="region of interest" description="Disordered" evidence="2">
    <location>
        <begin position="780"/>
        <end position="800"/>
    </location>
</feature>
<feature type="compositionally biased region" description="Polar residues" evidence="2">
    <location>
        <begin position="49"/>
        <end position="58"/>
    </location>
</feature>
<gene>
    <name evidence="3" type="ORF">PYX00_004568</name>
</gene>
<feature type="compositionally biased region" description="Low complexity" evidence="2">
    <location>
        <begin position="32"/>
        <end position="48"/>
    </location>
</feature>
<dbReference type="GO" id="GO:0048193">
    <property type="term" value="P:Golgi vesicle transport"/>
    <property type="evidence" value="ECO:0007669"/>
    <property type="project" value="TreeGrafter"/>
</dbReference>
<reference evidence="3" key="1">
    <citation type="journal article" date="2024" name="Gigascience">
        <title>Chromosome-level genome of the poultry shaft louse Menopon gallinae provides insight into the host-switching and adaptive evolution of parasitic lice.</title>
        <authorList>
            <person name="Xu Y."/>
            <person name="Ma L."/>
            <person name="Liu S."/>
            <person name="Liang Y."/>
            <person name="Liu Q."/>
            <person name="He Z."/>
            <person name="Tian L."/>
            <person name="Duan Y."/>
            <person name="Cai W."/>
            <person name="Li H."/>
            <person name="Song F."/>
        </authorList>
    </citation>
    <scope>NUCLEOTIDE SEQUENCE</scope>
    <source>
        <strain evidence="3">Cailab_2023a</strain>
    </source>
</reference>
<accession>A0AAW2I4X1</accession>
<dbReference type="PANTHER" id="PTHR19327:SF0">
    <property type="entry name" value="GOLGIN SUBFAMILY A MEMBER 4"/>
    <property type="match status" value="1"/>
</dbReference>
<comment type="caution">
    <text evidence="3">The sequence shown here is derived from an EMBL/GenBank/DDBJ whole genome shotgun (WGS) entry which is preliminary data.</text>
</comment>
<name>A0AAW2I4X1_9NEOP</name>
<evidence type="ECO:0008006" key="4">
    <source>
        <dbReference type="Google" id="ProtNLM"/>
    </source>
</evidence>